<protein>
    <recommendedName>
        <fullName evidence="3 9">Glutamate decarboxylase</fullName>
        <ecNumber evidence="3 9">4.1.1.15</ecNumber>
    </recommendedName>
</protein>
<dbReference type="Gene3D" id="3.40.640.10">
    <property type="entry name" value="Type I PLP-dependent aspartate aminotransferase-like (Major domain)"/>
    <property type="match status" value="1"/>
</dbReference>
<evidence type="ECO:0000256" key="5">
    <source>
        <dbReference type="ARBA" id="ARBA00023239"/>
    </source>
</evidence>
<dbReference type="PANTHER" id="PTHR43321">
    <property type="entry name" value="GLUTAMATE DECARBOXYLASE"/>
    <property type="match status" value="1"/>
</dbReference>
<feature type="region of interest" description="Disordered" evidence="10">
    <location>
        <begin position="531"/>
        <end position="554"/>
    </location>
</feature>
<dbReference type="GeneID" id="36517129"/>
<dbReference type="SUPFAM" id="SSF53383">
    <property type="entry name" value="PLP-dependent transferases"/>
    <property type="match status" value="1"/>
</dbReference>
<dbReference type="GO" id="GO:0005829">
    <property type="term" value="C:cytosol"/>
    <property type="evidence" value="ECO:0007669"/>
    <property type="project" value="TreeGrafter"/>
</dbReference>
<comment type="similarity">
    <text evidence="2 8">Belongs to the group II decarboxylase family.</text>
</comment>
<dbReference type="InterPro" id="IPR010107">
    <property type="entry name" value="Glutamate_decarboxylase"/>
</dbReference>
<dbReference type="FunFam" id="3.40.640.10:FF:000017">
    <property type="entry name" value="Glutamate decarboxylase"/>
    <property type="match status" value="1"/>
</dbReference>
<organism evidence="11 12">
    <name type="scientific">Wickerhamiella sorbophila</name>
    <dbReference type="NCBI Taxonomy" id="45607"/>
    <lineage>
        <taxon>Eukaryota</taxon>
        <taxon>Fungi</taxon>
        <taxon>Dikarya</taxon>
        <taxon>Ascomycota</taxon>
        <taxon>Saccharomycotina</taxon>
        <taxon>Dipodascomycetes</taxon>
        <taxon>Dipodascales</taxon>
        <taxon>Trichomonascaceae</taxon>
        <taxon>Wickerhamiella</taxon>
    </lineage>
</organism>
<sequence length="554" mass="61846">MLQTQERDEDVRQIATVIDPEALVDSVQENVGSSAHALSDRIIQEVCNSISTPAPKFKLAQTSNSPAVAAETVRRLLSLDGKPELNLASFVSTYVDKEGLELCKENITKNLADGDEYPALMTIQKRCVSILSHLWNTQDGETGVGTATTGSSEAIHLGGLAMKRRWEARQRANGRPTDKPNIIMGANAQVALEKFARYFDVENRFLDVHAGSDFGFDNEDLKKNVDENTIGVFVIMGSTYTGHYQNVKAVAKALDEVEKEKGWDIPIHVDGASGAFVAPFVTPELEWDFRVPRVKSINTSGHKFGLTPAGCGWIIWRDRKFLPDELLFTLNYLGGSEETYTLNFSRPGHPIIYQYYEMIKNGHAGYKALHSMALKNARILSIFLERTGYFDVLSDIHRPAGKKFVDKFPPPSSFNPKLPESYYNPGLPVVSFGFSDDFRKQHPGLPQESISALMRSRGYIIPNYPMPAAEEKHEVLRVVVNAYLTVDFVDKLMEDLIKAVNRLLQMEKSLGGRATSDVVYTALAAVSATDHDETDHETSWKERTGHKKHHHSRC</sequence>
<evidence type="ECO:0000256" key="2">
    <source>
        <dbReference type="ARBA" id="ARBA00009533"/>
    </source>
</evidence>
<evidence type="ECO:0000256" key="1">
    <source>
        <dbReference type="ARBA" id="ARBA00001933"/>
    </source>
</evidence>
<dbReference type="STRING" id="45607.A0A2T0FL96"/>
<dbReference type="AlphaFoldDB" id="A0A2T0FL96"/>
<dbReference type="Pfam" id="PF00282">
    <property type="entry name" value="Pyridoxal_deC"/>
    <property type="match status" value="1"/>
</dbReference>
<dbReference type="PANTHER" id="PTHR43321:SF3">
    <property type="entry name" value="GLUTAMATE DECARBOXYLASE"/>
    <property type="match status" value="1"/>
</dbReference>
<evidence type="ECO:0000256" key="4">
    <source>
        <dbReference type="ARBA" id="ARBA00022898"/>
    </source>
</evidence>
<keyword evidence="5 8" id="KW-0456">Lyase</keyword>
<evidence type="ECO:0000313" key="11">
    <source>
        <dbReference type="EMBL" id="PRT55761.1"/>
    </source>
</evidence>
<dbReference type="Proteomes" id="UP000238350">
    <property type="component" value="Unassembled WGS sequence"/>
</dbReference>
<reference evidence="11 12" key="1">
    <citation type="submission" date="2017-04" db="EMBL/GenBank/DDBJ databases">
        <title>Genome sequencing of [Candida] sorbophila.</title>
        <authorList>
            <person name="Ahn J.O."/>
        </authorList>
    </citation>
    <scope>NUCLEOTIDE SEQUENCE [LARGE SCALE GENOMIC DNA]</scope>
    <source>
        <strain evidence="11 12">DS02</strain>
    </source>
</reference>
<evidence type="ECO:0000256" key="9">
    <source>
        <dbReference type="RuleBase" id="RU361171"/>
    </source>
</evidence>
<accession>A0A2T0FL96</accession>
<proteinExistence type="inferred from homology"/>
<name>A0A2T0FL96_9ASCO</name>
<dbReference type="InterPro" id="IPR015424">
    <property type="entry name" value="PyrdxlP-dep_Trfase"/>
</dbReference>
<comment type="catalytic activity">
    <reaction evidence="6 9">
        <text>L-glutamate + H(+) = 4-aminobutanoate + CO2</text>
        <dbReference type="Rhea" id="RHEA:17785"/>
        <dbReference type="ChEBI" id="CHEBI:15378"/>
        <dbReference type="ChEBI" id="CHEBI:16526"/>
        <dbReference type="ChEBI" id="CHEBI:29985"/>
        <dbReference type="ChEBI" id="CHEBI:59888"/>
        <dbReference type="EC" id="4.1.1.15"/>
    </reaction>
</comment>
<dbReference type="EC" id="4.1.1.15" evidence="3 9"/>
<evidence type="ECO:0000256" key="3">
    <source>
        <dbReference type="ARBA" id="ARBA00012421"/>
    </source>
</evidence>
<dbReference type="OrthoDB" id="5152799at2759"/>
<dbReference type="GO" id="GO:0030170">
    <property type="term" value="F:pyridoxal phosphate binding"/>
    <property type="evidence" value="ECO:0007669"/>
    <property type="project" value="InterPro"/>
</dbReference>
<evidence type="ECO:0000256" key="6">
    <source>
        <dbReference type="ARBA" id="ARBA00048868"/>
    </source>
</evidence>
<dbReference type="RefSeq" id="XP_024665706.1">
    <property type="nucleotide sequence ID" value="XM_024809938.1"/>
</dbReference>
<feature type="compositionally biased region" description="Basic residues" evidence="10">
    <location>
        <begin position="544"/>
        <end position="554"/>
    </location>
</feature>
<evidence type="ECO:0000256" key="8">
    <source>
        <dbReference type="RuleBase" id="RU000382"/>
    </source>
</evidence>
<dbReference type="GO" id="GO:0006538">
    <property type="term" value="P:L-glutamate catabolic process"/>
    <property type="evidence" value="ECO:0007669"/>
    <property type="project" value="TreeGrafter"/>
</dbReference>
<gene>
    <name evidence="11" type="ORF">B9G98_03381</name>
</gene>
<dbReference type="NCBIfam" id="TIGR01788">
    <property type="entry name" value="Glu-decarb-GAD"/>
    <property type="match status" value="1"/>
</dbReference>
<comment type="cofactor">
    <cofactor evidence="1 7 8">
        <name>pyridoxal 5'-phosphate</name>
        <dbReference type="ChEBI" id="CHEBI:597326"/>
    </cofactor>
</comment>
<dbReference type="Gene3D" id="3.90.1150.160">
    <property type="match status" value="1"/>
</dbReference>
<feature type="compositionally biased region" description="Basic and acidic residues" evidence="10">
    <location>
        <begin position="531"/>
        <end position="543"/>
    </location>
</feature>
<comment type="caution">
    <text evidence="11">The sequence shown here is derived from an EMBL/GenBank/DDBJ whole genome shotgun (WGS) entry which is preliminary data.</text>
</comment>
<feature type="modified residue" description="N6-(pyridoxal phosphate)lysine" evidence="7">
    <location>
        <position position="303"/>
    </location>
</feature>
<keyword evidence="9" id="KW-0210">Decarboxylase</keyword>
<evidence type="ECO:0000313" key="12">
    <source>
        <dbReference type="Proteomes" id="UP000238350"/>
    </source>
</evidence>
<keyword evidence="4 7" id="KW-0663">Pyridoxal phosphate</keyword>
<dbReference type="Gene3D" id="4.10.280.50">
    <property type="match status" value="1"/>
</dbReference>
<dbReference type="EMBL" id="NDIQ01000022">
    <property type="protein sequence ID" value="PRT55761.1"/>
    <property type="molecule type" value="Genomic_DNA"/>
</dbReference>
<dbReference type="InterPro" id="IPR002129">
    <property type="entry name" value="PyrdxlP-dep_de-COase"/>
</dbReference>
<keyword evidence="12" id="KW-1185">Reference proteome</keyword>
<evidence type="ECO:0000256" key="10">
    <source>
        <dbReference type="SAM" id="MobiDB-lite"/>
    </source>
</evidence>
<dbReference type="GO" id="GO:0004351">
    <property type="term" value="F:glutamate decarboxylase activity"/>
    <property type="evidence" value="ECO:0007669"/>
    <property type="project" value="UniProtKB-EC"/>
</dbReference>
<dbReference type="InterPro" id="IPR015421">
    <property type="entry name" value="PyrdxlP-dep_Trfase_major"/>
</dbReference>
<evidence type="ECO:0000256" key="7">
    <source>
        <dbReference type="PIRSR" id="PIRSR602129-50"/>
    </source>
</evidence>